<dbReference type="RefSeq" id="WP_195867961.1">
    <property type="nucleotide sequence ID" value="NZ_JADPKZ010000045.1"/>
</dbReference>
<accession>A0ABS0F5B3</accession>
<comment type="caution">
    <text evidence="1">The sequence shown here is derived from an EMBL/GenBank/DDBJ whole genome shotgun (WGS) entry which is preliminary data.</text>
</comment>
<reference evidence="1 2" key="1">
    <citation type="submission" date="2020-11" db="EMBL/GenBank/DDBJ databases">
        <title>Genomic insight of Alicyclobacillus mali FL 18 reveals a new arsenic-resistant strain, with potential in environmental biotechnology.</title>
        <authorList>
            <person name="Fiorentino G."/>
            <person name="Gallo G."/>
            <person name="Aulitto M."/>
        </authorList>
    </citation>
    <scope>NUCLEOTIDE SEQUENCE [LARGE SCALE GENOMIC DNA]</scope>
    <source>
        <strain evidence="1 2">FL 18</strain>
    </source>
</reference>
<dbReference type="Proteomes" id="UP000642910">
    <property type="component" value="Unassembled WGS sequence"/>
</dbReference>
<proteinExistence type="predicted"/>
<dbReference type="EMBL" id="JADPKZ010000045">
    <property type="protein sequence ID" value="MBF8378486.1"/>
    <property type="molecule type" value="Genomic_DNA"/>
</dbReference>
<protein>
    <submittedName>
        <fullName evidence="1">Uncharacterized protein</fullName>
    </submittedName>
</protein>
<evidence type="ECO:0000313" key="2">
    <source>
        <dbReference type="Proteomes" id="UP000642910"/>
    </source>
</evidence>
<sequence>MRATLDRYTAEFALWSRHTPARDLVALVYNVRDRDGNLIRKHAWLQLGRCSPRYQPPLLSGEIVEFYARRERYRRRKPPPPGVEQEPCIGFQVVGCLYPVDLERKEEPYESTRGLAEAVASAVGAVAQGTGVDPD</sequence>
<organism evidence="1 2">
    <name type="scientific">Alicyclobacillus mali</name>
    <name type="common">ex Roth et al. 2021</name>
    <dbReference type="NCBI Taxonomy" id="1123961"/>
    <lineage>
        <taxon>Bacteria</taxon>
        <taxon>Bacillati</taxon>
        <taxon>Bacillota</taxon>
        <taxon>Bacilli</taxon>
        <taxon>Bacillales</taxon>
        <taxon>Alicyclobacillaceae</taxon>
        <taxon>Alicyclobacillus</taxon>
    </lineage>
</organism>
<keyword evidence="2" id="KW-1185">Reference proteome</keyword>
<gene>
    <name evidence="1" type="ORF">IW967_11535</name>
</gene>
<evidence type="ECO:0000313" key="1">
    <source>
        <dbReference type="EMBL" id="MBF8378486.1"/>
    </source>
</evidence>
<name>A0ABS0F5B3_9BACL</name>